<keyword evidence="3" id="KW-1185">Reference proteome</keyword>
<dbReference type="Gene3D" id="3.40.630.30">
    <property type="match status" value="1"/>
</dbReference>
<comment type="caution">
    <text evidence="2">The sequence shown here is derived from an EMBL/GenBank/DDBJ whole genome shotgun (WGS) entry which is preliminary data.</text>
</comment>
<dbReference type="CDD" id="cd04301">
    <property type="entry name" value="NAT_SF"/>
    <property type="match status" value="1"/>
</dbReference>
<accession>A0ABQ1ZY64</accession>
<dbReference type="Pfam" id="PF00583">
    <property type="entry name" value="Acetyltransf_1"/>
    <property type="match status" value="1"/>
</dbReference>
<gene>
    <name evidence="2" type="ORF">GCM10007362_27410</name>
</gene>
<organism evidence="2 3">
    <name type="scientific">Saccharibacillus endophyticus</name>
    <dbReference type="NCBI Taxonomy" id="2060666"/>
    <lineage>
        <taxon>Bacteria</taxon>
        <taxon>Bacillati</taxon>
        <taxon>Bacillota</taxon>
        <taxon>Bacilli</taxon>
        <taxon>Bacillales</taxon>
        <taxon>Paenibacillaceae</taxon>
        <taxon>Saccharibacillus</taxon>
    </lineage>
</organism>
<evidence type="ECO:0000313" key="3">
    <source>
        <dbReference type="Proteomes" id="UP000605427"/>
    </source>
</evidence>
<dbReference type="InterPro" id="IPR016181">
    <property type="entry name" value="Acyl_CoA_acyltransferase"/>
</dbReference>
<dbReference type="EMBL" id="BMDD01000003">
    <property type="protein sequence ID" value="GGH79906.1"/>
    <property type="molecule type" value="Genomic_DNA"/>
</dbReference>
<name>A0ABQ1ZY64_9BACL</name>
<dbReference type="InterPro" id="IPR000182">
    <property type="entry name" value="GNAT_dom"/>
</dbReference>
<dbReference type="RefSeq" id="WP_172244369.1">
    <property type="nucleotide sequence ID" value="NZ_BMDD01000003.1"/>
</dbReference>
<evidence type="ECO:0000259" key="1">
    <source>
        <dbReference type="PROSITE" id="PS51186"/>
    </source>
</evidence>
<evidence type="ECO:0000313" key="2">
    <source>
        <dbReference type="EMBL" id="GGH79906.1"/>
    </source>
</evidence>
<proteinExistence type="predicted"/>
<reference evidence="3" key="1">
    <citation type="journal article" date="2019" name="Int. J. Syst. Evol. Microbiol.">
        <title>The Global Catalogue of Microorganisms (GCM) 10K type strain sequencing project: providing services to taxonomists for standard genome sequencing and annotation.</title>
        <authorList>
            <consortium name="The Broad Institute Genomics Platform"/>
            <consortium name="The Broad Institute Genome Sequencing Center for Infectious Disease"/>
            <person name="Wu L."/>
            <person name="Ma J."/>
        </authorList>
    </citation>
    <scope>NUCLEOTIDE SEQUENCE [LARGE SCALE GENOMIC DNA]</scope>
    <source>
        <strain evidence="3">CCM 8702</strain>
    </source>
</reference>
<dbReference type="Proteomes" id="UP000605427">
    <property type="component" value="Unassembled WGS sequence"/>
</dbReference>
<sequence length="314" mass="35389">MGYTLQGFIGPAPVLKTLGIRFRTAKVVSLSGELALVALDDALQDEINQDSDQLIEPWDIFTEKIESAGRELSRHGIVAYVEADYFGGTGDQSCVVWEKGQELLRETRSAKAINHALKLLGVVCSEDAVDEFDTVHLGRHRSVESWAEDQEHARPTLQISPVRENQERLAEAADYFWSRWGDESTFDFYRDCMERSCDTDADLPRFYLLTEGEKGSIAGGYALLRSDLNSRQDLCPWLACLYVEPRWRSLRLGSMLLDHAAGEAQAKGYDSLYLCTDLEGYYERYGWSCIGKGYGIDGAETKIYRLRPVKNGIQ</sequence>
<protein>
    <recommendedName>
        <fullName evidence="1">N-acetyltransferase domain-containing protein</fullName>
    </recommendedName>
</protein>
<feature type="domain" description="N-acetyltransferase" evidence="1">
    <location>
        <begin position="157"/>
        <end position="310"/>
    </location>
</feature>
<dbReference type="SUPFAM" id="SSF55729">
    <property type="entry name" value="Acyl-CoA N-acyltransferases (Nat)"/>
    <property type="match status" value="1"/>
</dbReference>
<dbReference type="PROSITE" id="PS51186">
    <property type="entry name" value="GNAT"/>
    <property type="match status" value="1"/>
</dbReference>